<keyword evidence="3" id="KW-1185">Reference proteome</keyword>
<dbReference type="EMBL" id="MU858121">
    <property type="protein sequence ID" value="KAK4212798.1"/>
    <property type="molecule type" value="Genomic_DNA"/>
</dbReference>
<comment type="caution">
    <text evidence="2">The sequence shown here is derived from an EMBL/GenBank/DDBJ whole genome shotgun (WGS) entry which is preliminary data.</text>
</comment>
<evidence type="ECO:0000313" key="3">
    <source>
        <dbReference type="Proteomes" id="UP001301769"/>
    </source>
</evidence>
<feature type="chain" id="PRO_5042877987" evidence="1">
    <location>
        <begin position="17"/>
        <end position="342"/>
    </location>
</feature>
<dbReference type="Proteomes" id="UP001301769">
    <property type="component" value="Unassembled WGS sequence"/>
</dbReference>
<feature type="signal peptide" evidence="1">
    <location>
        <begin position="1"/>
        <end position="16"/>
    </location>
</feature>
<evidence type="ECO:0000313" key="2">
    <source>
        <dbReference type="EMBL" id="KAK4212798.1"/>
    </source>
</evidence>
<keyword evidence="1" id="KW-0732">Signal</keyword>
<proteinExistence type="predicted"/>
<organism evidence="2 3">
    <name type="scientific">Rhypophila decipiens</name>
    <dbReference type="NCBI Taxonomy" id="261697"/>
    <lineage>
        <taxon>Eukaryota</taxon>
        <taxon>Fungi</taxon>
        <taxon>Dikarya</taxon>
        <taxon>Ascomycota</taxon>
        <taxon>Pezizomycotina</taxon>
        <taxon>Sordariomycetes</taxon>
        <taxon>Sordariomycetidae</taxon>
        <taxon>Sordariales</taxon>
        <taxon>Naviculisporaceae</taxon>
        <taxon>Rhypophila</taxon>
    </lineage>
</organism>
<dbReference type="AlphaFoldDB" id="A0AAN7B6L6"/>
<reference evidence="2" key="1">
    <citation type="journal article" date="2023" name="Mol. Phylogenet. Evol.">
        <title>Genome-scale phylogeny and comparative genomics of the fungal order Sordariales.</title>
        <authorList>
            <person name="Hensen N."/>
            <person name="Bonometti L."/>
            <person name="Westerberg I."/>
            <person name="Brannstrom I.O."/>
            <person name="Guillou S."/>
            <person name="Cros-Aarteil S."/>
            <person name="Calhoun S."/>
            <person name="Haridas S."/>
            <person name="Kuo A."/>
            <person name="Mondo S."/>
            <person name="Pangilinan J."/>
            <person name="Riley R."/>
            <person name="LaButti K."/>
            <person name="Andreopoulos B."/>
            <person name="Lipzen A."/>
            <person name="Chen C."/>
            <person name="Yan M."/>
            <person name="Daum C."/>
            <person name="Ng V."/>
            <person name="Clum A."/>
            <person name="Steindorff A."/>
            <person name="Ohm R.A."/>
            <person name="Martin F."/>
            <person name="Silar P."/>
            <person name="Natvig D.O."/>
            <person name="Lalanne C."/>
            <person name="Gautier V."/>
            <person name="Ament-Velasquez S.L."/>
            <person name="Kruys A."/>
            <person name="Hutchinson M.I."/>
            <person name="Powell A.J."/>
            <person name="Barry K."/>
            <person name="Miller A.N."/>
            <person name="Grigoriev I.V."/>
            <person name="Debuchy R."/>
            <person name="Gladieux P."/>
            <person name="Hiltunen Thoren M."/>
            <person name="Johannesson H."/>
        </authorList>
    </citation>
    <scope>NUCLEOTIDE SEQUENCE</scope>
    <source>
        <strain evidence="2">PSN293</strain>
    </source>
</reference>
<reference evidence="2" key="2">
    <citation type="submission" date="2023-05" db="EMBL/GenBank/DDBJ databases">
        <authorList>
            <consortium name="Lawrence Berkeley National Laboratory"/>
            <person name="Steindorff A."/>
            <person name="Hensen N."/>
            <person name="Bonometti L."/>
            <person name="Westerberg I."/>
            <person name="Brannstrom I.O."/>
            <person name="Guillou S."/>
            <person name="Cros-Aarteil S."/>
            <person name="Calhoun S."/>
            <person name="Haridas S."/>
            <person name="Kuo A."/>
            <person name="Mondo S."/>
            <person name="Pangilinan J."/>
            <person name="Riley R."/>
            <person name="Labutti K."/>
            <person name="Andreopoulos B."/>
            <person name="Lipzen A."/>
            <person name="Chen C."/>
            <person name="Yanf M."/>
            <person name="Daum C."/>
            <person name="Ng V."/>
            <person name="Clum A."/>
            <person name="Ohm R."/>
            <person name="Martin F."/>
            <person name="Silar P."/>
            <person name="Natvig D."/>
            <person name="Lalanne C."/>
            <person name="Gautier V."/>
            <person name="Ament-Velasquez S.L."/>
            <person name="Kruys A."/>
            <person name="Hutchinson M.I."/>
            <person name="Powell A.J."/>
            <person name="Barry K."/>
            <person name="Miller A.N."/>
            <person name="Grigoriev I.V."/>
            <person name="Debuchy R."/>
            <person name="Gladieux P."/>
            <person name="Thoren M.H."/>
            <person name="Johannesson H."/>
        </authorList>
    </citation>
    <scope>NUCLEOTIDE SEQUENCE</scope>
    <source>
        <strain evidence="2">PSN293</strain>
    </source>
</reference>
<accession>A0AAN7B6L6</accession>
<evidence type="ECO:0000256" key="1">
    <source>
        <dbReference type="SAM" id="SignalP"/>
    </source>
</evidence>
<protein>
    <submittedName>
        <fullName evidence="2">Uncharacterized protein</fullName>
    </submittedName>
</protein>
<name>A0AAN7B6L6_9PEZI</name>
<sequence length="342" mass="37266">MKLSHAILATVPVALAAPSQLDARDTQNVQVTFQLSKLTQEAAVKVWNKDETKLLGQSCTNSIESGAFKQTPIVFTVNEGGIGEMAVGATKYKTYGNASSDGVSCGRITSSAEIMIKCRLTLPAALALAPLLKRDLASCFPTGPVELHGVMKRLASEPMPSHAQLPAPTVETAVNTTDLDKRQRVCEISSQETYRIGDGNPHQNPKHIQVSQVKRCTQGTCTVGYAEGRSFAINWSTSLSVGGWISGGFAVEKTHHTGTYSECNGLPWEWMAVWKSVGQTAYTVETKTNNRCGNPGYSGHYVMWSPNNKPNHYNHYFYCVYGEQYVRGLGDWYIEHGRAGGP</sequence>
<gene>
    <name evidence="2" type="ORF">QBC37DRAFT_374737</name>
</gene>